<reference evidence="2" key="1">
    <citation type="submission" date="2022-02" db="EMBL/GenBank/DDBJ databases">
        <title>Paenibacillus sp. MBLB1832 Whole Genome Shotgun Sequencing.</title>
        <authorList>
            <person name="Hwang C.Y."/>
            <person name="Cho E.-S."/>
            <person name="Seo M.-J."/>
        </authorList>
    </citation>
    <scope>NUCLEOTIDE SEQUENCE</scope>
    <source>
        <strain evidence="2">MBLB1832</strain>
    </source>
</reference>
<name>A0AA96RMT3_9BACL</name>
<evidence type="ECO:0008006" key="4">
    <source>
        <dbReference type="Google" id="ProtNLM"/>
    </source>
</evidence>
<organism evidence="2 3">
    <name type="scientific">Paenibacillus roseopurpureus</name>
    <dbReference type="NCBI Taxonomy" id="2918901"/>
    <lineage>
        <taxon>Bacteria</taxon>
        <taxon>Bacillati</taxon>
        <taxon>Bacillota</taxon>
        <taxon>Bacilli</taxon>
        <taxon>Bacillales</taxon>
        <taxon>Paenibacillaceae</taxon>
        <taxon>Paenibacillus</taxon>
    </lineage>
</organism>
<proteinExistence type="predicted"/>
<dbReference type="EMBL" id="CP130319">
    <property type="protein sequence ID" value="WNR44647.1"/>
    <property type="molecule type" value="Genomic_DNA"/>
</dbReference>
<evidence type="ECO:0000256" key="1">
    <source>
        <dbReference type="SAM" id="MobiDB-lite"/>
    </source>
</evidence>
<dbReference type="AlphaFoldDB" id="A0AA96RMT3"/>
<feature type="region of interest" description="Disordered" evidence="1">
    <location>
        <begin position="1"/>
        <end position="54"/>
    </location>
</feature>
<evidence type="ECO:0000313" key="2">
    <source>
        <dbReference type="EMBL" id="WNR44647.1"/>
    </source>
</evidence>
<dbReference type="RefSeq" id="WP_314800397.1">
    <property type="nucleotide sequence ID" value="NZ_CP130319.1"/>
</dbReference>
<sequence>MSSASQSSHQHKTNDKVTETGRYRDADGQSITLTAGDTFPPCPKTGQSTIWHHA</sequence>
<dbReference type="KEGG" id="proo:MJB10_00315"/>
<dbReference type="Proteomes" id="UP001304650">
    <property type="component" value="Chromosome"/>
</dbReference>
<keyword evidence="3" id="KW-1185">Reference proteome</keyword>
<evidence type="ECO:0000313" key="3">
    <source>
        <dbReference type="Proteomes" id="UP001304650"/>
    </source>
</evidence>
<accession>A0AA96RMT3</accession>
<feature type="compositionally biased region" description="Basic and acidic residues" evidence="1">
    <location>
        <begin position="12"/>
        <end position="27"/>
    </location>
</feature>
<feature type="compositionally biased region" description="Polar residues" evidence="1">
    <location>
        <begin position="45"/>
        <end position="54"/>
    </location>
</feature>
<gene>
    <name evidence="2" type="ORF">MJB10_00315</name>
</gene>
<protein>
    <recommendedName>
        <fullName evidence="4">YjzC family protein</fullName>
    </recommendedName>
</protein>